<dbReference type="PIRSF" id="PIRSF005384">
    <property type="entry name" value="RpiB_LacA_B"/>
    <property type="match status" value="1"/>
</dbReference>
<dbReference type="InterPro" id="IPR003500">
    <property type="entry name" value="RpiB_LacA_LacB"/>
</dbReference>
<dbReference type="SUPFAM" id="SSF89623">
    <property type="entry name" value="Ribose/Galactose isomerase RpiB/AlsB"/>
    <property type="match status" value="1"/>
</dbReference>
<dbReference type="EMBL" id="VMGI01000001">
    <property type="protein sequence ID" value="TSC94186.1"/>
    <property type="molecule type" value="Genomic_DNA"/>
</dbReference>
<accession>A0A554LMR9</accession>
<dbReference type="GO" id="GO:0009052">
    <property type="term" value="P:pentose-phosphate shunt, non-oxidative branch"/>
    <property type="evidence" value="ECO:0007669"/>
    <property type="project" value="TreeGrafter"/>
</dbReference>
<keyword evidence="2" id="KW-0413">Isomerase</keyword>
<sequence>MKIYLGADHNGLSLKHKISDFLSEKKIAFEDSGAHFLDSNDDYPDISQIVAEKVAENESNRGILICKSGQGVCIASNKIKGIRAAQAFSAEMCRSGRHDDDINILCLSSYYQKWDEIKDIIDAFLETEFSGEERFGRRIGKL</sequence>
<gene>
    <name evidence="2" type="ORF">CEN91_7</name>
</gene>
<dbReference type="Proteomes" id="UP000315589">
    <property type="component" value="Unassembled WGS sequence"/>
</dbReference>
<dbReference type="NCBIfam" id="NF004051">
    <property type="entry name" value="PRK05571.1"/>
    <property type="match status" value="1"/>
</dbReference>
<evidence type="ECO:0000313" key="3">
    <source>
        <dbReference type="Proteomes" id="UP000315589"/>
    </source>
</evidence>
<evidence type="ECO:0000256" key="1">
    <source>
        <dbReference type="ARBA" id="ARBA00008754"/>
    </source>
</evidence>
<dbReference type="GO" id="GO:0004751">
    <property type="term" value="F:ribose-5-phosphate isomerase activity"/>
    <property type="evidence" value="ECO:0007669"/>
    <property type="project" value="TreeGrafter"/>
</dbReference>
<proteinExistence type="inferred from homology"/>
<evidence type="ECO:0000313" key="2">
    <source>
        <dbReference type="EMBL" id="TSC94186.1"/>
    </source>
</evidence>
<protein>
    <submittedName>
        <fullName evidence="2">Ribose 5-phosphate isomerase B</fullName>
    </submittedName>
</protein>
<organism evidence="2 3">
    <name type="scientific">Candidatus Berkelbacteria bacterium Licking1014_85</name>
    <dbReference type="NCBI Taxonomy" id="2017148"/>
    <lineage>
        <taxon>Bacteria</taxon>
        <taxon>Candidatus Berkelbacteria</taxon>
    </lineage>
</organism>
<dbReference type="PANTHER" id="PTHR30345">
    <property type="entry name" value="RIBOSE-5-PHOSPHATE ISOMERASE B"/>
    <property type="match status" value="1"/>
</dbReference>
<dbReference type="GO" id="GO:0019316">
    <property type="term" value="P:D-allose catabolic process"/>
    <property type="evidence" value="ECO:0007669"/>
    <property type="project" value="TreeGrafter"/>
</dbReference>
<comment type="similarity">
    <text evidence="1">Belongs to the LacAB/RpiB family.</text>
</comment>
<dbReference type="Gene3D" id="3.40.1400.10">
    <property type="entry name" value="Sugar-phosphate isomerase, RpiB/LacA/LacB"/>
    <property type="match status" value="1"/>
</dbReference>
<dbReference type="InterPro" id="IPR036569">
    <property type="entry name" value="RpiB_LacA_LacB_sf"/>
</dbReference>
<dbReference type="PANTHER" id="PTHR30345:SF0">
    <property type="entry name" value="DNA DAMAGE-REPAIR_TOLERATION PROTEIN DRT102"/>
    <property type="match status" value="1"/>
</dbReference>
<dbReference type="AlphaFoldDB" id="A0A554LMR9"/>
<name>A0A554LMR9_9BACT</name>
<dbReference type="NCBIfam" id="TIGR00689">
    <property type="entry name" value="rpiB_lacA_lacB"/>
    <property type="match status" value="1"/>
</dbReference>
<comment type="caution">
    <text evidence="2">The sequence shown here is derived from an EMBL/GenBank/DDBJ whole genome shotgun (WGS) entry which is preliminary data.</text>
</comment>
<dbReference type="Pfam" id="PF02502">
    <property type="entry name" value="LacAB_rpiB"/>
    <property type="match status" value="1"/>
</dbReference>
<reference evidence="2 3" key="1">
    <citation type="submission" date="2017-07" db="EMBL/GenBank/DDBJ databases">
        <title>Mechanisms for carbon and nitrogen cycling indicate functional differentiation within the Candidate Phyla Radiation.</title>
        <authorList>
            <person name="Danczak R.E."/>
            <person name="Johnston M.D."/>
            <person name="Kenah C."/>
            <person name="Slattery M."/>
            <person name="Wrighton K.C."/>
            <person name="Wilkins M.J."/>
        </authorList>
    </citation>
    <scope>NUCLEOTIDE SEQUENCE [LARGE SCALE GENOMIC DNA]</scope>
    <source>
        <strain evidence="2">Licking1014_85</strain>
    </source>
</reference>